<dbReference type="STRING" id="493475.GARC_4127"/>
<gene>
    <name evidence="2" type="ORF">GARC_4127</name>
</gene>
<sequence>MKTAPKILTLLCLLFASGAHANLIANGGFESCNFNGWDTYTDSDVNTVQSGDFNIINNAGDCQAEINIDLNNGTTALYANTLSTELDLSVAANSQLWLSFDWDFSGFDDGSEFADVFFVNFIDDLGNITGADGSLGFLIDPTSAYGSGTFSMMLDSSFNNQPGWFLDFNLEAGYTPDSYSSTLLIDNVTLLAIPTEVPAPPMTALLLLGSAALFSRRKQSNRTR</sequence>
<reference evidence="2 3" key="1">
    <citation type="journal article" date="2017" name="Antonie Van Leeuwenhoek">
        <title>Rhizobium rhizosphaerae sp. nov., a novel species isolated from rice rhizosphere.</title>
        <authorList>
            <person name="Zhao J.J."/>
            <person name="Zhang J."/>
            <person name="Zhang R.J."/>
            <person name="Zhang C.W."/>
            <person name="Yin H.Q."/>
            <person name="Zhang X.X."/>
        </authorList>
    </citation>
    <scope>NUCLEOTIDE SEQUENCE [LARGE SCALE GENOMIC DNA]</scope>
    <source>
        <strain evidence="2 3">BSs20135</strain>
    </source>
</reference>
<organism evidence="2 3">
    <name type="scientific">Paraglaciecola arctica BSs20135</name>
    <dbReference type="NCBI Taxonomy" id="493475"/>
    <lineage>
        <taxon>Bacteria</taxon>
        <taxon>Pseudomonadati</taxon>
        <taxon>Pseudomonadota</taxon>
        <taxon>Gammaproteobacteria</taxon>
        <taxon>Alteromonadales</taxon>
        <taxon>Alteromonadaceae</taxon>
        <taxon>Paraglaciecola</taxon>
    </lineage>
</organism>
<dbReference type="EMBL" id="BAEO01000060">
    <property type="protein sequence ID" value="GAC21069.1"/>
    <property type="molecule type" value="Genomic_DNA"/>
</dbReference>
<feature type="chain" id="PRO_5003896729" description="PEP-CTERM protein-sorting domain-containing protein" evidence="1">
    <location>
        <begin position="22"/>
        <end position="224"/>
    </location>
</feature>
<comment type="caution">
    <text evidence="2">The sequence shown here is derived from an EMBL/GenBank/DDBJ whole genome shotgun (WGS) entry which is preliminary data.</text>
</comment>
<dbReference type="Proteomes" id="UP000006327">
    <property type="component" value="Unassembled WGS sequence"/>
</dbReference>
<dbReference type="eggNOG" id="ENOG50346RJ">
    <property type="taxonomic scope" value="Bacteria"/>
</dbReference>
<dbReference type="AlphaFoldDB" id="K6XK82"/>
<name>K6XK82_9ALTE</name>
<protein>
    <recommendedName>
        <fullName evidence="4">PEP-CTERM protein-sorting domain-containing protein</fullName>
    </recommendedName>
</protein>
<keyword evidence="3" id="KW-1185">Reference proteome</keyword>
<feature type="signal peptide" evidence="1">
    <location>
        <begin position="1"/>
        <end position="21"/>
    </location>
</feature>
<evidence type="ECO:0000313" key="2">
    <source>
        <dbReference type="EMBL" id="GAC21069.1"/>
    </source>
</evidence>
<dbReference type="RefSeq" id="WP_007623645.1">
    <property type="nucleotide sequence ID" value="NZ_BAEO01000060.1"/>
</dbReference>
<evidence type="ECO:0000256" key="1">
    <source>
        <dbReference type="SAM" id="SignalP"/>
    </source>
</evidence>
<accession>K6XK82</accession>
<keyword evidence="1" id="KW-0732">Signal</keyword>
<dbReference type="OrthoDB" id="6332663at2"/>
<proteinExistence type="predicted"/>
<evidence type="ECO:0000313" key="3">
    <source>
        <dbReference type="Proteomes" id="UP000006327"/>
    </source>
</evidence>
<evidence type="ECO:0008006" key="4">
    <source>
        <dbReference type="Google" id="ProtNLM"/>
    </source>
</evidence>